<dbReference type="eggNOG" id="ENOG502QT28">
    <property type="taxonomic scope" value="Eukaryota"/>
</dbReference>
<keyword evidence="2" id="KW-1185">Reference proteome</keyword>
<sequence>MHSGGRPAVVLPRIAPRPSADPDLLEVLELATDEELEDLYRTLHGRSLFSPLLKSLMVMAESEGGGEGAAPSGRDALIPTIDRRLRFLAADSASTLRGRWPAYRQVLLMIRDKLGIACSPTLLTNELEAEVFLHLLSQHADAVGAAAAPGAPRTQAAAEYASQGDGGAGAAPRQEAPTLVQRLLAPLRLGQEEVMPAVARLGSALAVSNLQVAVVQKLGLKLACSHVQYEAALHFALSAGTKGVQGSLQGKVAVQAAKEGITAAAGRYAAARSLLGVLGPIVWASTALELLYVSVGTDWSRIVKAVFALAQIRLLRTYGFSAGGGAGGSMG</sequence>
<organism evidence="2">
    <name type="scientific">Chlorella variabilis</name>
    <name type="common">Green alga</name>
    <dbReference type="NCBI Taxonomy" id="554065"/>
    <lineage>
        <taxon>Eukaryota</taxon>
        <taxon>Viridiplantae</taxon>
        <taxon>Chlorophyta</taxon>
        <taxon>core chlorophytes</taxon>
        <taxon>Trebouxiophyceae</taxon>
        <taxon>Chlorellales</taxon>
        <taxon>Chlorellaceae</taxon>
        <taxon>Chlorella clade</taxon>
        <taxon>Chlorella</taxon>
    </lineage>
</organism>
<dbReference type="RefSeq" id="XP_005850510.1">
    <property type="nucleotide sequence ID" value="XM_005850448.1"/>
</dbReference>
<gene>
    <name evidence="1" type="ORF">CHLNCDRAFT_140343</name>
</gene>
<proteinExistence type="predicted"/>
<accession>E1Z6T9</accession>
<dbReference type="EMBL" id="GL433837">
    <property type="protein sequence ID" value="EFN58408.1"/>
    <property type="molecule type" value="Genomic_DNA"/>
</dbReference>
<reference evidence="1 2" key="1">
    <citation type="journal article" date="2010" name="Plant Cell">
        <title>The Chlorella variabilis NC64A genome reveals adaptation to photosymbiosis, coevolution with viruses, and cryptic sex.</title>
        <authorList>
            <person name="Blanc G."/>
            <person name="Duncan G."/>
            <person name="Agarkova I."/>
            <person name="Borodovsky M."/>
            <person name="Gurnon J."/>
            <person name="Kuo A."/>
            <person name="Lindquist E."/>
            <person name="Lucas S."/>
            <person name="Pangilinan J."/>
            <person name="Polle J."/>
            <person name="Salamov A."/>
            <person name="Terry A."/>
            <person name="Yamada T."/>
            <person name="Dunigan D.D."/>
            <person name="Grigoriev I.V."/>
            <person name="Claverie J.M."/>
            <person name="Van Etten J.L."/>
        </authorList>
    </citation>
    <scope>NUCLEOTIDE SEQUENCE [LARGE SCALE GENOMIC DNA]</scope>
    <source>
        <strain evidence="1 2">NC64A</strain>
    </source>
</reference>
<dbReference type="KEGG" id="cvr:CHLNCDRAFT_140343"/>
<dbReference type="AlphaFoldDB" id="E1Z6T9"/>
<dbReference type="Proteomes" id="UP000008141">
    <property type="component" value="Unassembled WGS sequence"/>
</dbReference>
<dbReference type="FunCoup" id="E1Z6T9">
    <property type="interactions" value="515"/>
</dbReference>
<dbReference type="PANTHER" id="PTHR37203:SF3">
    <property type="entry name" value="SLR0975 PROTEIN"/>
    <property type="match status" value="1"/>
</dbReference>
<evidence type="ECO:0000313" key="2">
    <source>
        <dbReference type="Proteomes" id="UP000008141"/>
    </source>
</evidence>
<dbReference type="OMA" id="HFATYQV"/>
<dbReference type="OrthoDB" id="448946at2759"/>
<dbReference type="STRING" id="554065.E1Z6T9"/>
<name>E1Z6T9_CHLVA</name>
<dbReference type="GeneID" id="17358158"/>
<dbReference type="InParanoid" id="E1Z6T9"/>
<evidence type="ECO:0000313" key="1">
    <source>
        <dbReference type="EMBL" id="EFN58408.1"/>
    </source>
</evidence>
<protein>
    <submittedName>
        <fullName evidence="1">Uncharacterized protein</fullName>
    </submittedName>
</protein>
<dbReference type="PANTHER" id="PTHR37203">
    <property type="match status" value="1"/>
</dbReference>